<evidence type="ECO:0000256" key="3">
    <source>
        <dbReference type="SAM" id="Phobius"/>
    </source>
</evidence>
<dbReference type="SUPFAM" id="SSF56300">
    <property type="entry name" value="Metallo-dependent phosphatases"/>
    <property type="match status" value="1"/>
</dbReference>
<protein>
    <recommendedName>
        <fullName evidence="4">Calcineurin-like phosphoesterase domain-containing protein</fullName>
    </recommendedName>
</protein>
<keyword evidence="1" id="KW-0732">Signal</keyword>
<gene>
    <name evidence="5" type="ORF">PSAL00342_LOCUS1031</name>
    <name evidence="6" type="ORF">PSAL00342_LOCUS1032</name>
</gene>
<feature type="transmembrane region" description="Helical" evidence="3">
    <location>
        <begin position="31"/>
        <end position="50"/>
    </location>
</feature>
<keyword evidence="2" id="KW-0378">Hydrolase</keyword>
<feature type="domain" description="Calcineurin-like phosphoesterase" evidence="4">
    <location>
        <begin position="112"/>
        <end position="310"/>
    </location>
</feature>
<name>A0A6U9PSX5_9CHLO</name>
<dbReference type="PANTHER" id="PTHR10161:SF57">
    <property type="entry name" value="PROTEIN WITH METALLOPHOSPHATASE DOMAIN"/>
    <property type="match status" value="1"/>
</dbReference>
<dbReference type="AlphaFoldDB" id="A0A6U9PSX5"/>
<organism evidence="6">
    <name type="scientific">Picocystis salinarum</name>
    <dbReference type="NCBI Taxonomy" id="88271"/>
    <lineage>
        <taxon>Eukaryota</taxon>
        <taxon>Viridiplantae</taxon>
        <taxon>Chlorophyta</taxon>
        <taxon>Picocystophyceae</taxon>
        <taxon>Picocystales</taxon>
        <taxon>Picocystaceae</taxon>
        <taxon>Picocystis</taxon>
    </lineage>
</organism>
<sequence length="384" mass="43883">MWTTSHCSGWRRPVLFRNPGDGNRRKWTMRFCVACLLGSLMISAIIFAWGDAARKSNTGRPGRKVQVVDQKLYLLDPHAPLRSKPDGAMQFLSIGDQGTGGFDQMRVADGMTKVAQRHNLSFVLGLGDNFYDRGIFDEDDPMFQQRFEYMYNIPELESLPWYMSLGDHDHRRNVSAQVKHNSKASNWHMDGQYYTVQKTLACGKKLHVVVTDSVLLEGGVYEEGLDRRFMRDYKESQSGKELGLQHWKWLRNTLANLSNGQDWLIVVGHRPALSRCQRKVSPLDVIFRNKMRKLLEGNSVDLYMNGHDHTAQILHKNRIHYIVNGIGGHNLHKLQENSPEALYKNASFHGFALHSVDCNSMTIMFCNGDGMEQGKRVIVKRLSS</sequence>
<accession>A0A6U9PSX5</accession>
<dbReference type="GO" id="GO:0016787">
    <property type="term" value="F:hydrolase activity"/>
    <property type="evidence" value="ECO:0007669"/>
    <property type="project" value="UniProtKB-KW"/>
</dbReference>
<proteinExistence type="predicted"/>
<dbReference type="EMBL" id="HBIS01001185">
    <property type="protein sequence ID" value="CAE0607214.1"/>
    <property type="molecule type" value="Transcribed_RNA"/>
</dbReference>
<dbReference type="InterPro" id="IPR029052">
    <property type="entry name" value="Metallo-depent_PP-like"/>
</dbReference>
<reference evidence="6" key="1">
    <citation type="submission" date="2021-01" db="EMBL/GenBank/DDBJ databases">
        <authorList>
            <person name="Corre E."/>
            <person name="Pelletier E."/>
            <person name="Niang G."/>
            <person name="Scheremetjew M."/>
            <person name="Finn R."/>
            <person name="Kale V."/>
            <person name="Holt S."/>
            <person name="Cochrane G."/>
            <person name="Meng A."/>
            <person name="Brown T."/>
            <person name="Cohen L."/>
        </authorList>
    </citation>
    <scope>NUCLEOTIDE SEQUENCE</scope>
    <source>
        <strain evidence="6">CCMP1897</strain>
    </source>
</reference>
<evidence type="ECO:0000313" key="5">
    <source>
        <dbReference type="EMBL" id="CAE0607214.1"/>
    </source>
</evidence>
<keyword evidence="3" id="KW-0812">Transmembrane</keyword>
<dbReference type="EMBL" id="HBIS01001186">
    <property type="protein sequence ID" value="CAE0607215.1"/>
    <property type="molecule type" value="Transcribed_RNA"/>
</dbReference>
<dbReference type="InterPro" id="IPR051558">
    <property type="entry name" value="Metallophosphoesterase_PAP"/>
</dbReference>
<evidence type="ECO:0000259" key="4">
    <source>
        <dbReference type="Pfam" id="PF00149"/>
    </source>
</evidence>
<dbReference type="Gene3D" id="3.60.21.10">
    <property type="match status" value="1"/>
</dbReference>
<evidence type="ECO:0000313" key="6">
    <source>
        <dbReference type="EMBL" id="CAE0607215.1"/>
    </source>
</evidence>
<evidence type="ECO:0000256" key="2">
    <source>
        <dbReference type="ARBA" id="ARBA00022801"/>
    </source>
</evidence>
<dbReference type="PANTHER" id="PTHR10161">
    <property type="entry name" value="TARTRATE-RESISTANT ACID PHOSPHATASE TYPE 5"/>
    <property type="match status" value="1"/>
</dbReference>
<dbReference type="Pfam" id="PF00149">
    <property type="entry name" value="Metallophos"/>
    <property type="match status" value="1"/>
</dbReference>
<keyword evidence="3" id="KW-1133">Transmembrane helix</keyword>
<evidence type="ECO:0000256" key="1">
    <source>
        <dbReference type="ARBA" id="ARBA00022729"/>
    </source>
</evidence>
<keyword evidence="3" id="KW-0472">Membrane</keyword>
<dbReference type="InterPro" id="IPR004843">
    <property type="entry name" value="Calcineurin-like_PHP"/>
</dbReference>